<dbReference type="RefSeq" id="WP_148597948.1">
    <property type="nucleotide sequence ID" value="NZ_CP042997.1"/>
</dbReference>
<feature type="signal peptide" evidence="1">
    <location>
        <begin position="1"/>
        <end position="23"/>
    </location>
</feature>
<keyword evidence="3" id="KW-1185">Reference proteome</keyword>
<proteinExistence type="predicted"/>
<accession>A0A5B9WF54</accession>
<dbReference type="KEGG" id="agv:OJF2_71130"/>
<sequence length="201" mass="21950" precursor="true">MRRALPPLVAFACLSLLPGVALAQSTKIDLRTKAGTDAVKGQWRYHDVKLIEVAGKNPDGSPNTTYNYEPKAKGPEFDDSSWEVLIPETLKNRRGAGQICFCWYRIKVTIPPEAAGKTVYFQTTVDDYGEVWVDGKLPYKPGDSGGPIVAGFNAPNRLELKGAEPGKTVQIAIFGINGPISVPPGNWIFLGPTFLEFVDKK</sequence>
<reference evidence="2 3" key="1">
    <citation type="submission" date="2019-08" db="EMBL/GenBank/DDBJ databases">
        <title>Deep-cultivation of Planctomycetes and their phenomic and genomic characterization uncovers novel biology.</title>
        <authorList>
            <person name="Wiegand S."/>
            <person name="Jogler M."/>
            <person name="Boedeker C."/>
            <person name="Pinto D."/>
            <person name="Vollmers J."/>
            <person name="Rivas-Marin E."/>
            <person name="Kohn T."/>
            <person name="Peeters S.H."/>
            <person name="Heuer A."/>
            <person name="Rast P."/>
            <person name="Oberbeckmann S."/>
            <person name="Bunk B."/>
            <person name="Jeske O."/>
            <person name="Meyerdierks A."/>
            <person name="Storesund J.E."/>
            <person name="Kallscheuer N."/>
            <person name="Luecker S."/>
            <person name="Lage O.M."/>
            <person name="Pohl T."/>
            <person name="Merkel B.J."/>
            <person name="Hornburger P."/>
            <person name="Mueller R.-W."/>
            <person name="Bruemmer F."/>
            <person name="Labrenz M."/>
            <person name="Spormann A.M."/>
            <person name="Op den Camp H."/>
            <person name="Overmann J."/>
            <person name="Amann R."/>
            <person name="Jetten M.S.M."/>
            <person name="Mascher T."/>
            <person name="Medema M.H."/>
            <person name="Devos D.P."/>
            <person name="Kaster A.-K."/>
            <person name="Ovreas L."/>
            <person name="Rohde M."/>
            <person name="Galperin M.Y."/>
            <person name="Jogler C."/>
        </authorList>
    </citation>
    <scope>NUCLEOTIDE SEQUENCE [LARGE SCALE GENOMIC DNA]</scope>
    <source>
        <strain evidence="2 3">OJF2</strain>
    </source>
</reference>
<evidence type="ECO:0000256" key="1">
    <source>
        <dbReference type="SAM" id="SignalP"/>
    </source>
</evidence>
<evidence type="ECO:0000313" key="2">
    <source>
        <dbReference type="EMBL" id="QEH38510.1"/>
    </source>
</evidence>
<protein>
    <recommendedName>
        <fullName evidence="4">PA14 domain-containing protein</fullName>
    </recommendedName>
</protein>
<evidence type="ECO:0008006" key="4">
    <source>
        <dbReference type="Google" id="ProtNLM"/>
    </source>
</evidence>
<dbReference type="AlphaFoldDB" id="A0A5B9WF54"/>
<organism evidence="2 3">
    <name type="scientific">Aquisphaera giovannonii</name>
    <dbReference type="NCBI Taxonomy" id="406548"/>
    <lineage>
        <taxon>Bacteria</taxon>
        <taxon>Pseudomonadati</taxon>
        <taxon>Planctomycetota</taxon>
        <taxon>Planctomycetia</taxon>
        <taxon>Isosphaerales</taxon>
        <taxon>Isosphaeraceae</taxon>
        <taxon>Aquisphaera</taxon>
    </lineage>
</organism>
<dbReference type="Gene3D" id="2.60.120.260">
    <property type="entry name" value="Galactose-binding domain-like"/>
    <property type="match status" value="1"/>
</dbReference>
<keyword evidence="1" id="KW-0732">Signal</keyword>
<dbReference type="Proteomes" id="UP000324233">
    <property type="component" value="Chromosome"/>
</dbReference>
<dbReference type="InterPro" id="IPR008979">
    <property type="entry name" value="Galactose-bd-like_sf"/>
</dbReference>
<feature type="chain" id="PRO_5022922770" description="PA14 domain-containing protein" evidence="1">
    <location>
        <begin position="24"/>
        <end position="201"/>
    </location>
</feature>
<dbReference type="SUPFAM" id="SSF49785">
    <property type="entry name" value="Galactose-binding domain-like"/>
    <property type="match status" value="1"/>
</dbReference>
<name>A0A5B9WF54_9BACT</name>
<gene>
    <name evidence="2" type="ORF">OJF2_71130</name>
</gene>
<dbReference type="OrthoDB" id="266364at2"/>
<dbReference type="EMBL" id="CP042997">
    <property type="protein sequence ID" value="QEH38510.1"/>
    <property type="molecule type" value="Genomic_DNA"/>
</dbReference>
<evidence type="ECO:0000313" key="3">
    <source>
        <dbReference type="Proteomes" id="UP000324233"/>
    </source>
</evidence>